<proteinExistence type="predicted"/>
<dbReference type="KEGG" id="xau:Xaut_3674"/>
<reference evidence="1 2" key="1">
    <citation type="submission" date="2007-07" db="EMBL/GenBank/DDBJ databases">
        <title>Complete sequence of chromosome of Xanthobacter autotrophicus Py2.</title>
        <authorList>
            <consortium name="US DOE Joint Genome Institute"/>
            <person name="Copeland A."/>
            <person name="Lucas S."/>
            <person name="Lapidus A."/>
            <person name="Barry K."/>
            <person name="Glavina del Rio T."/>
            <person name="Hammon N."/>
            <person name="Israni S."/>
            <person name="Dalin E."/>
            <person name="Tice H."/>
            <person name="Pitluck S."/>
            <person name="Sims D."/>
            <person name="Brettin T."/>
            <person name="Bruce D."/>
            <person name="Detter J.C."/>
            <person name="Han C."/>
            <person name="Tapia R."/>
            <person name="Brainard J."/>
            <person name="Schmutz J."/>
            <person name="Larimer F."/>
            <person name="Land M."/>
            <person name="Hauser L."/>
            <person name="Kyrpides N."/>
            <person name="Kim E."/>
            <person name="Ensigns S.A."/>
            <person name="Richardson P."/>
        </authorList>
    </citation>
    <scope>NUCLEOTIDE SEQUENCE [LARGE SCALE GENOMIC DNA]</scope>
    <source>
        <strain evidence="2">ATCC BAA-1158 / Py2</strain>
    </source>
</reference>
<accession>A7ILK9</accession>
<sequence>MSQRQTRSARSAAPIPRAPVSLRKKWGRALGKIASLTRIFFATTLTSASGWKGNIPMTNDGGFAFPVPDEGQGWGSAGMTLRDWFAGQIAAGMAAHSGTAGVSFGPDDIAGRSYQVADALLKAREETHDE</sequence>
<evidence type="ECO:0000313" key="1">
    <source>
        <dbReference type="EMBL" id="ABS68902.1"/>
    </source>
</evidence>
<gene>
    <name evidence="1" type="ordered locus">Xaut_3674</name>
</gene>
<name>A7ILK9_XANP2</name>
<dbReference type="STRING" id="78245.Xaut_3674"/>
<dbReference type="EMBL" id="CP000781">
    <property type="protein sequence ID" value="ABS68902.1"/>
    <property type="molecule type" value="Genomic_DNA"/>
</dbReference>
<protein>
    <submittedName>
        <fullName evidence="1">Uncharacterized protein</fullName>
    </submittedName>
</protein>
<organism evidence="1 2">
    <name type="scientific">Xanthobacter autotrophicus (strain ATCC BAA-1158 / Py2)</name>
    <dbReference type="NCBI Taxonomy" id="78245"/>
    <lineage>
        <taxon>Bacteria</taxon>
        <taxon>Pseudomonadati</taxon>
        <taxon>Pseudomonadota</taxon>
        <taxon>Alphaproteobacteria</taxon>
        <taxon>Hyphomicrobiales</taxon>
        <taxon>Xanthobacteraceae</taxon>
        <taxon>Xanthobacter</taxon>
    </lineage>
</organism>
<dbReference type="HOGENOM" id="CLU_1937299_0_0_5"/>
<keyword evidence="2" id="KW-1185">Reference proteome</keyword>
<evidence type="ECO:0000313" key="2">
    <source>
        <dbReference type="Proteomes" id="UP000002417"/>
    </source>
</evidence>
<dbReference type="AlphaFoldDB" id="A7ILK9"/>
<dbReference type="Proteomes" id="UP000002417">
    <property type="component" value="Chromosome"/>
</dbReference>